<comment type="caution">
    <text evidence="2">The sequence shown here is derived from an EMBL/GenBank/DDBJ whole genome shotgun (WGS) entry which is preliminary data.</text>
</comment>
<dbReference type="InterPro" id="IPR005149">
    <property type="entry name" value="Tscrpt_reg_PadR_N"/>
</dbReference>
<evidence type="ECO:0000313" key="3">
    <source>
        <dbReference type="Proteomes" id="UP001469365"/>
    </source>
</evidence>
<dbReference type="SUPFAM" id="SSF46785">
    <property type="entry name" value="Winged helix' DNA-binding domain"/>
    <property type="match status" value="1"/>
</dbReference>
<reference evidence="2 3" key="1">
    <citation type="submission" date="2024-04" db="EMBL/GenBank/DDBJ databases">
        <title>draft genome sequnece of Paenibacillus filicis.</title>
        <authorList>
            <person name="Kim D.-U."/>
        </authorList>
    </citation>
    <scope>NUCLEOTIDE SEQUENCE [LARGE SCALE GENOMIC DNA]</scope>
    <source>
        <strain evidence="2 3">KACC14197</strain>
    </source>
</reference>
<feature type="domain" description="Transcription regulator PadR N-terminal" evidence="1">
    <location>
        <begin position="16"/>
        <end position="89"/>
    </location>
</feature>
<accession>A0ABU9DQG7</accession>
<dbReference type="PANTHER" id="PTHR43252">
    <property type="entry name" value="TRANSCRIPTIONAL REGULATOR YQJI"/>
    <property type="match status" value="1"/>
</dbReference>
<dbReference type="Gene3D" id="1.10.10.10">
    <property type="entry name" value="Winged helix-like DNA-binding domain superfamily/Winged helix DNA-binding domain"/>
    <property type="match status" value="1"/>
</dbReference>
<dbReference type="EMBL" id="JBBPCC010000017">
    <property type="protein sequence ID" value="MEK8130964.1"/>
    <property type="molecule type" value="Genomic_DNA"/>
</dbReference>
<proteinExistence type="predicted"/>
<dbReference type="Pfam" id="PF03551">
    <property type="entry name" value="PadR"/>
    <property type="match status" value="1"/>
</dbReference>
<keyword evidence="3" id="KW-1185">Reference proteome</keyword>
<evidence type="ECO:0000259" key="1">
    <source>
        <dbReference type="Pfam" id="PF03551"/>
    </source>
</evidence>
<sequence length="110" mass="12597">MKVNKELLKGTTGTLILTLLTEKPMYGYELVKELEARSGGVFSLKEGTLYPLLHMMESERLVEASWLEAEGRKRKYYHITDAGRGHLKEKKAEWVFFRKALDQVLGEGHA</sequence>
<dbReference type="InterPro" id="IPR036390">
    <property type="entry name" value="WH_DNA-bd_sf"/>
</dbReference>
<organism evidence="2 3">
    <name type="scientific">Paenibacillus filicis</name>
    <dbReference type="NCBI Taxonomy" id="669464"/>
    <lineage>
        <taxon>Bacteria</taxon>
        <taxon>Bacillati</taxon>
        <taxon>Bacillota</taxon>
        <taxon>Bacilli</taxon>
        <taxon>Bacillales</taxon>
        <taxon>Paenibacillaceae</taxon>
        <taxon>Paenibacillus</taxon>
    </lineage>
</organism>
<dbReference type="PANTHER" id="PTHR43252:SF7">
    <property type="entry name" value="TRANSCRIPTIONAL REGULATOR YQJI"/>
    <property type="match status" value="1"/>
</dbReference>
<dbReference type="Proteomes" id="UP001469365">
    <property type="component" value="Unassembled WGS sequence"/>
</dbReference>
<gene>
    <name evidence="2" type="ORF">WMW72_23950</name>
</gene>
<evidence type="ECO:0000313" key="2">
    <source>
        <dbReference type="EMBL" id="MEK8130964.1"/>
    </source>
</evidence>
<name>A0ABU9DQG7_9BACL</name>
<protein>
    <submittedName>
        <fullName evidence="2">PadR family transcriptional regulator</fullName>
    </submittedName>
</protein>
<dbReference type="InterPro" id="IPR036388">
    <property type="entry name" value="WH-like_DNA-bd_sf"/>
</dbReference>
<dbReference type="RefSeq" id="WP_341418098.1">
    <property type="nucleotide sequence ID" value="NZ_JBBPCC010000017.1"/>
</dbReference>